<reference evidence="1 2" key="1">
    <citation type="submission" date="2015-06" db="EMBL/GenBank/DDBJ databases">
        <title>Draft genome of the ant-associated black yeast Phialophora attae CBS 131958.</title>
        <authorList>
            <person name="Moreno L.F."/>
            <person name="Stielow B.J."/>
            <person name="de Hoog S."/>
            <person name="Vicente V.A."/>
            <person name="Weiss V.A."/>
            <person name="de Vries M."/>
            <person name="Cruz L.M."/>
            <person name="Souza E.M."/>
        </authorList>
    </citation>
    <scope>NUCLEOTIDE SEQUENCE [LARGE SCALE GENOMIC DNA]</scope>
    <source>
        <strain evidence="1 2">CBS 131958</strain>
    </source>
</reference>
<protein>
    <submittedName>
        <fullName evidence="1">Uncharacterized protein</fullName>
    </submittedName>
</protein>
<sequence length="126" mass="13833">MAPSLTSKRTSKRYSTFSASPSFATVDILQEAGSDQRPLNVTAASGMAEIKQFTQGLDRLENKKLDMQRFVPSEKKSNEIKALSVGAKLDRALGHRMANQDASFSKKRLSILGHKHMAVLTEKPGL</sequence>
<dbReference type="OrthoDB" id="5399555at2759"/>
<dbReference type="AlphaFoldDB" id="A0A0N1HDN0"/>
<accession>A0A0N1HDN0</accession>
<dbReference type="Proteomes" id="UP000038010">
    <property type="component" value="Unassembled WGS sequence"/>
</dbReference>
<name>A0A0N1HDN0_9EURO</name>
<gene>
    <name evidence="1" type="ORF">AB675_6675</name>
</gene>
<dbReference type="VEuPathDB" id="FungiDB:AB675_6675"/>
<proteinExistence type="predicted"/>
<comment type="caution">
    <text evidence="1">The sequence shown here is derived from an EMBL/GenBank/DDBJ whole genome shotgun (WGS) entry which is preliminary data.</text>
</comment>
<dbReference type="EMBL" id="LFJN01000005">
    <property type="protein sequence ID" value="KPI43147.1"/>
    <property type="molecule type" value="Genomic_DNA"/>
</dbReference>
<dbReference type="RefSeq" id="XP_018003110.1">
    <property type="nucleotide sequence ID" value="XM_018146983.1"/>
</dbReference>
<organism evidence="1 2">
    <name type="scientific">Cyphellophora attinorum</name>
    <dbReference type="NCBI Taxonomy" id="1664694"/>
    <lineage>
        <taxon>Eukaryota</taxon>
        <taxon>Fungi</taxon>
        <taxon>Dikarya</taxon>
        <taxon>Ascomycota</taxon>
        <taxon>Pezizomycotina</taxon>
        <taxon>Eurotiomycetes</taxon>
        <taxon>Chaetothyriomycetidae</taxon>
        <taxon>Chaetothyriales</taxon>
        <taxon>Cyphellophoraceae</taxon>
        <taxon>Cyphellophora</taxon>
    </lineage>
</organism>
<evidence type="ECO:0000313" key="1">
    <source>
        <dbReference type="EMBL" id="KPI43147.1"/>
    </source>
</evidence>
<evidence type="ECO:0000313" key="2">
    <source>
        <dbReference type="Proteomes" id="UP000038010"/>
    </source>
</evidence>
<keyword evidence="2" id="KW-1185">Reference proteome</keyword>
<dbReference type="GeneID" id="28738863"/>